<reference evidence="2 3" key="1">
    <citation type="submission" date="2024-09" db="EMBL/GenBank/DDBJ databases">
        <title>Itraconazole resistance in Madurella fahalii resulting from another homologue of gene encoding cytochrome P450 14-alpha sterol demethylase (CYP51).</title>
        <authorList>
            <person name="Yoshioka I."/>
            <person name="Fahal A.H."/>
            <person name="Kaneko S."/>
            <person name="Yaguchi T."/>
        </authorList>
    </citation>
    <scope>NUCLEOTIDE SEQUENCE [LARGE SCALE GENOMIC DNA]</scope>
    <source>
        <strain evidence="2 3">IFM 68171</strain>
    </source>
</reference>
<comment type="caution">
    <text evidence="2">The sequence shown here is derived from an EMBL/GenBank/DDBJ whole genome shotgun (WGS) entry which is preliminary data.</text>
</comment>
<protein>
    <submittedName>
        <fullName evidence="2">Uncharacterized protein</fullName>
    </submittedName>
</protein>
<dbReference type="EMBL" id="BAAFSV010000002">
    <property type="protein sequence ID" value="GAB1315119.1"/>
    <property type="molecule type" value="Genomic_DNA"/>
</dbReference>
<dbReference type="GeneID" id="98176072"/>
<evidence type="ECO:0000313" key="2">
    <source>
        <dbReference type="EMBL" id="GAB1315119.1"/>
    </source>
</evidence>
<evidence type="ECO:0000313" key="3">
    <source>
        <dbReference type="Proteomes" id="UP001628179"/>
    </source>
</evidence>
<feature type="region of interest" description="Disordered" evidence="1">
    <location>
        <begin position="26"/>
        <end position="53"/>
    </location>
</feature>
<sequence>MGSPTNVESSAMQGMMDDLGIARLDELPLDERNNNRDRHRRNHGGGVEFRGRERRGRATSVAVDASLGNLWNNAIASGAFDDDDAAAVRGLSDLGGGRLYDATHPQRGAPTRRTTAMNQTLAILGYGGKRSRHVPAATPAPAPSFFASRQANPGRSWASYIQSRTPLAISHRRPVKRQSPALASSPVQASPVSAPVPSVQLAEHVQPSTLGLENVVFTASVKFLSRDINPALPAVVFLSAEPEPKLGSFIVLVYNRKFCEWPISAWNDYSTGADLVLGVRFMDQGGTSQGYELSFNSQDELMNFMTSMRSLKAGEYMGRVNAVSPSAVKPADPNIAPASASVPAAESQATAADLMTPVVGGGSGPSHGPREGPVKPSIPSTKAPIAEASSATLLAADWDATAATPSTNSDMVDGLIQEGTQTTKVDGLAEDPLIDLDAEDDVVVPDRAPSEAAELLSTLGPYEYENVSISGAPEAQLSRELIITTARSLLGVFLLHSMGGDTRNELAETVDGIKSGIMEFMVQRATDMGMSPQKLHEMQDMINDVFDSMRPPSLESSRTGGNKPRIQYTIEELLSLRQEAADPPASLANIFLPLRTPGVPRGGFRASHVQPQLERSAGAMDWVLGHAASPVPGTQSGQSSPAAASAKPAQNSGLKTSRWAAEGEQVKQENSFTGPAYERRGATRNHVQDLAELDPEVTVTSGAEVVINHFFPDSNRDEDRIGQADSHAAAPDGAAVAADNIETLRMRMSRLSIRSDTSQGSRPPQRSALSLVQAASETAARSSITGSIQPQPTPRLRGLGASRHSAGPGPASSGRFNFHLPQ</sequence>
<organism evidence="2 3">
    <name type="scientific">Madurella fahalii</name>
    <dbReference type="NCBI Taxonomy" id="1157608"/>
    <lineage>
        <taxon>Eukaryota</taxon>
        <taxon>Fungi</taxon>
        <taxon>Dikarya</taxon>
        <taxon>Ascomycota</taxon>
        <taxon>Pezizomycotina</taxon>
        <taxon>Sordariomycetes</taxon>
        <taxon>Sordariomycetidae</taxon>
        <taxon>Sordariales</taxon>
        <taxon>Sordariales incertae sedis</taxon>
        <taxon>Madurella</taxon>
    </lineage>
</organism>
<feature type="compositionally biased region" description="Low complexity" evidence="1">
    <location>
        <begin position="724"/>
        <end position="734"/>
    </location>
</feature>
<proteinExistence type="predicted"/>
<feature type="region of interest" description="Disordered" evidence="1">
    <location>
        <begin position="753"/>
        <end position="822"/>
    </location>
</feature>
<accession>A0ABQ0GBR9</accession>
<feature type="region of interest" description="Disordered" evidence="1">
    <location>
        <begin position="627"/>
        <end position="680"/>
    </location>
</feature>
<dbReference type="RefSeq" id="XP_070916850.1">
    <property type="nucleotide sequence ID" value="XM_071060749.1"/>
</dbReference>
<gene>
    <name evidence="2" type="ORF">MFIFM68171_05329</name>
</gene>
<keyword evidence="3" id="KW-1185">Reference proteome</keyword>
<feature type="compositionally biased region" description="Basic and acidic residues" evidence="1">
    <location>
        <begin position="26"/>
        <end position="36"/>
    </location>
</feature>
<dbReference type="Proteomes" id="UP001628179">
    <property type="component" value="Unassembled WGS sequence"/>
</dbReference>
<feature type="compositionally biased region" description="Polar residues" evidence="1">
    <location>
        <begin position="756"/>
        <end position="790"/>
    </location>
</feature>
<feature type="compositionally biased region" description="Low complexity" evidence="1">
    <location>
        <begin position="635"/>
        <end position="653"/>
    </location>
</feature>
<name>A0ABQ0GBR9_9PEZI</name>
<feature type="region of interest" description="Disordered" evidence="1">
    <location>
        <begin position="711"/>
        <end position="734"/>
    </location>
</feature>
<evidence type="ECO:0000256" key="1">
    <source>
        <dbReference type="SAM" id="MobiDB-lite"/>
    </source>
</evidence>